<keyword evidence="3" id="KW-0407">Ion channel</keyword>
<feature type="domain" description="Neurotransmitter-gated ion-channel ligand-binding" evidence="4">
    <location>
        <begin position="253"/>
        <end position="455"/>
    </location>
</feature>
<dbReference type="PRINTS" id="PR00252">
    <property type="entry name" value="NRIONCHANNEL"/>
</dbReference>
<evidence type="ECO:0000256" key="2">
    <source>
        <dbReference type="ARBA" id="ARBA00023136"/>
    </source>
</evidence>
<evidence type="ECO:0000313" key="6">
    <source>
        <dbReference type="Proteomes" id="UP000663860"/>
    </source>
</evidence>
<dbReference type="SUPFAM" id="SSF63712">
    <property type="entry name" value="Nicotinic receptor ligand binding domain-like"/>
    <property type="match status" value="2"/>
</dbReference>
<comment type="caution">
    <text evidence="5">The sequence shown here is derived from an EMBL/GenBank/DDBJ whole genome shotgun (WGS) entry which is preliminary data.</text>
</comment>
<dbReference type="InterPro" id="IPR018000">
    <property type="entry name" value="Neurotransmitter_ion_chnl_CS"/>
</dbReference>
<dbReference type="InterPro" id="IPR006202">
    <property type="entry name" value="Neur_chan_lig-bd"/>
</dbReference>
<keyword evidence="3" id="KW-0812">Transmembrane</keyword>
<dbReference type="PROSITE" id="PS00236">
    <property type="entry name" value="NEUROTR_ION_CHANNEL"/>
    <property type="match status" value="2"/>
</dbReference>
<evidence type="ECO:0000256" key="3">
    <source>
        <dbReference type="RuleBase" id="RU000687"/>
    </source>
</evidence>
<dbReference type="Pfam" id="PF02931">
    <property type="entry name" value="Neur_chan_LBD"/>
    <property type="match status" value="2"/>
</dbReference>
<dbReference type="AlphaFoldDB" id="A0A813T2P4"/>
<organism evidence="5 6">
    <name type="scientific">Adineta steineri</name>
    <dbReference type="NCBI Taxonomy" id="433720"/>
    <lineage>
        <taxon>Eukaryota</taxon>
        <taxon>Metazoa</taxon>
        <taxon>Spiralia</taxon>
        <taxon>Gnathifera</taxon>
        <taxon>Rotifera</taxon>
        <taxon>Eurotatoria</taxon>
        <taxon>Bdelloidea</taxon>
        <taxon>Adinetida</taxon>
        <taxon>Adinetidae</taxon>
        <taxon>Adineta</taxon>
    </lineage>
</organism>
<dbReference type="GO" id="GO:0016020">
    <property type="term" value="C:membrane"/>
    <property type="evidence" value="ECO:0007669"/>
    <property type="project" value="UniProtKB-SubCell"/>
</dbReference>
<dbReference type="InterPro" id="IPR036734">
    <property type="entry name" value="Neur_chan_lig-bd_sf"/>
</dbReference>
<dbReference type="GO" id="GO:0004888">
    <property type="term" value="F:transmembrane signaling receptor activity"/>
    <property type="evidence" value="ECO:0007669"/>
    <property type="project" value="InterPro"/>
</dbReference>
<gene>
    <name evidence="5" type="ORF">IZO911_LOCUS7221</name>
</gene>
<dbReference type="GO" id="GO:0005230">
    <property type="term" value="F:extracellular ligand-gated monoatomic ion channel activity"/>
    <property type="evidence" value="ECO:0007669"/>
    <property type="project" value="InterPro"/>
</dbReference>
<name>A0A813T2P4_9BILA</name>
<dbReference type="InterPro" id="IPR006201">
    <property type="entry name" value="Neur_channel"/>
</dbReference>
<dbReference type="Proteomes" id="UP000663860">
    <property type="component" value="Unassembled WGS sequence"/>
</dbReference>
<dbReference type="Gene3D" id="2.70.170.10">
    <property type="entry name" value="Neurotransmitter-gated ion-channel ligand-binding domain"/>
    <property type="match status" value="2"/>
</dbReference>
<feature type="signal peptide" evidence="3">
    <location>
        <begin position="1"/>
        <end position="17"/>
    </location>
</feature>
<comment type="caution">
    <text evidence="3">Lacks conserved residue(s) required for the propagation of feature annotation.</text>
</comment>
<dbReference type="EMBL" id="CAJNOE010000046">
    <property type="protein sequence ID" value="CAF0806472.1"/>
    <property type="molecule type" value="Genomic_DNA"/>
</dbReference>
<evidence type="ECO:0000256" key="1">
    <source>
        <dbReference type="ARBA" id="ARBA00004141"/>
    </source>
</evidence>
<feature type="domain" description="Neurotransmitter-gated ion-channel ligand-binding" evidence="4">
    <location>
        <begin position="29"/>
        <end position="231"/>
    </location>
</feature>
<evidence type="ECO:0000313" key="5">
    <source>
        <dbReference type="EMBL" id="CAF0806472.1"/>
    </source>
</evidence>
<accession>A0A813T2P4</accession>
<feature type="chain" id="PRO_5033092002" description="Neurotransmitter-gated ion-channel ligand-binding domain-containing protein" evidence="3">
    <location>
        <begin position="18"/>
        <end position="499"/>
    </location>
</feature>
<reference evidence="5" key="1">
    <citation type="submission" date="2021-02" db="EMBL/GenBank/DDBJ databases">
        <authorList>
            <person name="Nowell W R."/>
        </authorList>
    </citation>
    <scope>NUCLEOTIDE SEQUENCE</scope>
</reference>
<feature type="transmembrane region" description="Helical" evidence="3">
    <location>
        <begin position="458"/>
        <end position="480"/>
    </location>
</feature>
<keyword evidence="3" id="KW-1133">Transmembrane helix</keyword>
<comment type="subcellular location">
    <subcellularLocation>
        <location evidence="1">Membrane</location>
        <topology evidence="1">Multi-pass membrane protein</topology>
    </subcellularLocation>
</comment>
<proteinExistence type="inferred from homology"/>
<dbReference type="PANTHER" id="PTHR18945">
    <property type="entry name" value="NEUROTRANSMITTER GATED ION CHANNEL"/>
    <property type="match status" value="1"/>
</dbReference>
<keyword evidence="3" id="KW-0813">Transport</keyword>
<keyword evidence="3" id="KW-0732">Signal</keyword>
<sequence length="499" mass="57761">MISFNWFLLIFCTVVYSQKCSDYYTCQLELYDRILNNSRPSIRPIQNDTEKINVRLGFSLIRLVSVKEEDSLFTIRAHLNQTWNAPILGWNLTAYSNVRHFRVPAHSIWTPKIELVNPSTVIDTEANHFININYDGLCELSYSTLLTIPCNFDLNSFPFDQQTCTFKMGSALYDINEVAITQAIDFVIDEPGLMPNGYSFGSHTVEQKPTFFAGFARTYDQIIMNFMIHRRSTYFLRLINWPKCSDYYTCQLELYDRVLNNSRPSIRPIQNDTEKINVRLGFSLIRLVSVKEEDSLFTIRAHLNQTWNAPILGWNLTAYSNVRHFRVPAHSIWTPKIELINPSTVIDTEANHFININSDGLCELSYSTLLTIPCNFDLNSFPFDQQTCTFKMGSALYDINEVAITQAIDFVIDEPGLMPNGYSFGSHTVEQKPTFFAGFARTYDQIIMNFMIHRRSTYFLRLINWPSSILILLTLTIFLLPPSASERIIYGKYIYFSFK</sequence>
<comment type="similarity">
    <text evidence="3">Belongs to the ligand-gated ion channel (TC 1.A.9) family.</text>
</comment>
<protein>
    <recommendedName>
        <fullName evidence="4">Neurotransmitter-gated ion-channel ligand-binding domain-containing protein</fullName>
    </recommendedName>
</protein>
<evidence type="ECO:0000259" key="4">
    <source>
        <dbReference type="Pfam" id="PF02931"/>
    </source>
</evidence>
<keyword evidence="2 3" id="KW-0472">Membrane</keyword>
<keyword evidence="3" id="KW-0406">Ion transport</keyword>
<dbReference type="CDD" id="cd18989">
    <property type="entry name" value="LGIC_ECD_cation"/>
    <property type="match status" value="2"/>
</dbReference>